<dbReference type="AlphaFoldDB" id="A0AAJ5F791"/>
<accession>A0AAJ5F791</accession>
<reference evidence="2 5" key="2">
    <citation type="submission" date="2020-08" db="EMBL/GenBank/DDBJ databases">
        <title>Genomic Encyclopedia of Type Strains, Phase IV (KMG-IV): sequencing the most valuable type-strain genomes for metagenomic binning, comparative biology and taxonomic classification.</title>
        <authorList>
            <person name="Goeker M."/>
        </authorList>
    </citation>
    <scope>NUCLEOTIDE SEQUENCE [LARGE SCALE GENOMIC DNA]</scope>
    <source>
        <strain evidence="2 5">DSM 105434</strain>
    </source>
</reference>
<feature type="compositionally biased region" description="Basic and acidic residues" evidence="1">
    <location>
        <begin position="1"/>
        <end position="16"/>
    </location>
</feature>
<protein>
    <submittedName>
        <fullName evidence="3">Uncharacterized protein</fullName>
    </submittedName>
</protein>
<organism evidence="3 4">
    <name type="scientific">Deinococcus metallilatus</name>
    <dbReference type="NCBI Taxonomy" id="1211322"/>
    <lineage>
        <taxon>Bacteria</taxon>
        <taxon>Thermotogati</taxon>
        <taxon>Deinococcota</taxon>
        <taxon>Deinococci</taxon>
        <taxon>Deinococcales</taxon>
        <taxon>Deinococcaceae</taxon>
        <taxon>Deinococcus</taxon>
    </lineage>
</organism>
<sequence length="59" mass="6321">MSPKDRYNEGDRDHSHNPGANHGSPDKKGGDGERHRDGSDSGGGKHGGHDSNKDRNDKS</sequence>
<evidence type="ECO:0000313" key="3">
    <source>
        <dbReference type="EMBL" id="TLK28081.1"/>
    </source>
</evidence>
<evidence type="ECO:0000313" key="5">
    <source>
        <dbReference type="Proteomes" id="UP000536909"/>
    </source>
</evidence>
<evidence type="ECO:0000313" key="4">
    <source>
        <dbReference type="Proteomes" id="UP000308000"/>
    </source>
</evidence>
<proteinExistence type="predicted"/>
<feature type="compositionally biased region" description="Basic and acidic residues" evidence="1">
    <location>
        <begin position="47"/>
        <end position="59"/>
    </location>
</feature>
<dbReference type="Proteomes" id="UP000308000">
    <property type="component" value="Unassembled WGS sequence"/>
</dbReference>
<reference evidence="3 4" key="1">
    <citation type="submission" date="2019-04" db="EMBL/GenBank/DDBJ databases">
        <title>Deinococcus metalilatus MA1002 mutant No.5.</title>
        <authorList>
            <person name="Park W."/>
            <person name="Park C."/>
        </authorList>
    </citation>
    <scope>NUCLEOTIDE SEQUENCE [LARGE SCALE GENOMIC DNA]</scope>
    <source>
        <strain evidence="3 4">MA1002-m5</strain>
    </source>
</reference>
<name>A0AAJ5F791_9DEIO</name>
<evidence type="ECO:0000313" key="2">
    <source>
        <dbReference type="EMBL" id="MBB5294049.1"/>
    </source>
</evidence>
<feature type="region of interest" description="Disordered" evidence="1">
    <location>
        <begin position="1"/>
        <end position="59"/>
    </location>
</feature>
<gene>
    <name evidence="3" type="ORF">FCS05_09200</name>
    <name evidence="2" type="ORF">HNQ10_000863</name>
</gene>
<comment type="caution">
    <text evidence="3">The sequence shown here is derived from an EMBL/GenBank/DDBJ whole genome shotgun (WGS) entry which is preliminary data.</text>
</comment>
<dbReference type="Proteomes" id="UP000536909">
    <property type="component" value="Unassembled WGS sequence"/>
</dbReference>
<dbReference type="RefSeq" id="WP_129119129.1">
    <property type="nucleotide sequence ID" value="NZ_BSUI01000016.1"/>
</dbReference>
<evidence type="ECO:0000256" key="1">
    <source>
        <dbReference type="SAM" id="MobiDB-lite"/>
    </source>
</evidence>
<feature type="compositionally biased region" description="Basic and acidic residues" evidence="1">
    <location>
        <begin position="24"/>
        <end position="39"/>
    </location>
</feature>
<dbReference type="EMBL" id="JACHFV010000003">
    <property type="protein sequence ID" value="MBB5294049.1"/>
    <property type="molecule type" value="Genomic_DNA"/>
</dbReference>
<dbReference type="EMBL" id="VBRC01000005">
    <property type="protein sequence ID" value="TLK28081.1"/>
    <property type="molecule type" value="Genomic_DNA"/>
</dbReference>
<keyword evidence="5" id="KW-1185">Reference proteome</keyword>